<dbReference type="Gene3D" id="1.10.260.40">
    <property type="entry name" value="lambda repressor-like DNA-binding domains"/>
    <property type="match status" value="1"/>
</dbReference>
<name>A8F6J8_PSELT</name>
<dbReference type="InterPro" id="IPR001387">
    <property type="entry name" value="Cro/C1-type_HTH"/>
</dbReference>
<dbReference type="InterPro" id="IPR010982">
    <property type="entry name" value="Lambda_DNA-bd_dom_sf"/>
</dbReference>
<dbReference type="GO" id="GO:0003677">
    <property type="term" value="F:DNA binding"/>
    <property type="evidence" value="ECO:0007669"/>
    <property type="project" value="InterPro"/>
</dbReference>
<dbReference type="EMBL" id="CP000812">
    <property type="protein sequence ID" value="ABV33782.1"/>
    <property type="molecule type" value="Genomic_DNA"/>
</dbReference>
<reference evidence="2 3" key="2">
    <citation type="journal article" date="2009" name="Proc. Natl. Acad. Sci. U.S.A.">
        <title>On the chimeric nature, thermophilic origin, and phylogenetic placement of the Thermotogales.</title>
        <authorList>
            <person name="Zhaxybayeva O."/>
            <person name="Swithers K.S."/>
            <person name="Lapierre P."/>
            <person name="Fournier G.P."/>
            <person name="Bickhart D.M."/>
            <person name="DeBoy R.T."/>
            <person name="Nelson K.E."/>
            <person name="Nesbo C.L."/>
            <person name="Doolittle W.F."/>
            <person name="Gogarten J.P."/>
            <person name="Noll K.M."/>
        </authorList>
    </citation>
    <scope>NUCLEOTIDE SEQUENCE [LARGE SCALE GENOMIC DNA]</scope>
    <source>
        <strain evidence="3">ATCC BAA-301 / DSM 14385 / NBRC 107922 / TMO</strain>
    </source>
</reference>
<dbReference type="SMART" id="SM00530">
    <property type="entry name" value="HTH_XRE"/>
    <property type="match status" value="1"/>
</dbReference>
<dbReference type="Proteomes" id="UP000002016">
    <property type="component" value="Chromosome"/>
</dbReference>
<protein>
    <submittedName>
        <fullName evidence="2">Tetratricopeptide TPR_2 repeat protein</fullName>
    </submittedName>
</protein>
<evidence type="ECO:0000259" key="1">
    <source>
        <dbReference type="PROSITE" id="PS50943"/>
    </source>
</evidence>
<dbReference type="RefSeq" id="WP_012003258.1">
    <property type="nucleotide sequence ID" value="NC_009828.1"/>
</dbReference>
<keyword evidence="3" id="KW-1185">Reference proteome</keyword>
<dbReference type="CDD" id="cd00093">
    <property type="entry name" value="HTH_XRE"/>
    <property type="match status" value="1"/>
</dbReference>
<reference evidence="2 3" key="1">
    <citation type="submission" date="2007-08" db="EMBL/GenBank/DDBJ databases">
        <title>Complete sequence of Thermotoga lettingae TMO.</title>
        <authorList>
            <consortium name="US DOE Joint Genome Institute"/>
            <person name="Copeland A."/>
            <person name="Lucas S."/>
            <person name="Lapidus A."/>
            <person name="Barry K."/>
            <person name="Glavina del Rio T."/>
            <person name="Dalin E."/>
            <person name="Tice H."/>
            <person name="Pitluck S."/>
            <person name="Foster B."/>
            <person name="Bruce D."/>
            <person name="Schmutz J."/>
            <person name="Larimer F."/>
            <person name="Land M."/>
            <person name="Hauser L."/>
            <person name="Kyrpides N."/>
            <person name="Mikhailova N."/>
            <person name="Nelson K."/>
            <person name="Gogarten J.P."/>
            <person name="Noll K."/>
            <person name="Richardson P."/>
        </authorList>
    </citation>
    <scope>NUCLEOTIDE SEQUENCE [LARGE SCALE GENOMIC DNA]</scope>
    <source>
        <strain evidence="3">ATCC BAA-301 / DSM 14385 / NBRC 107922 / TMO</strain>
    </source>
</reference>
<dbReference type="Pfam" id="PF13443">
    <property type="entry name" value="HTH_26"/>
    <property type="match status" value="1"/>
</dbReference>
<accession>A8F6J8</accession>
<feature type="domain" description="HTH cro/C1-type" evidence="1">
    <location>
        <begin position="299"/>
        <end position="341"/>
    </location>
</feature>
<dbReference type="Gene3D" id="1.25.40.10">
    <property type="entry name" value="Tetratricopeptide repeat domain"/>
    <property type="match status" value="1"/>
</dbReference>
<dbReference type="SUPFAM" id="SSF47413">
    <property type="entry name" value="lambda repressor-like DNA-binding domains"/>
    <property type="match status" value="1"/>
</dbReference>
<gene>
    <name evidence="2" type="ordered locus">Tlet_1221</name>
</gene>
<evidence type="ECO:0000313" key="3">
    <source>
        <dbReference type="Proteomes" id="UP000002016"/>
    </source>
</evidence>
<proteinExistence type="predicted"/>
<organism evidence="2 3">
    <name type="scientific">Pseudothermotoga lettingae (strain ATCC BAA-301 / DSM 14385 / NBRC 107922 / TMO)</name>
    <name type="common">Thermotoga lettingae</name>
    <dbReference type="NCBI Taxonomy" id="416591"/>
    <lineage>
        <taxon>Bacteria</taxon>
        <taxon>Thermotogati</taxon>
        <taxon>Thermotogota</taxon>
        <taxon>Thermotogae</taxon>
        <taxon>Thermotogales</taxon>
        <taxon>Thermotogaceae</taxon>
        <taxon>Pseudothermotoga</taxon>
    </lineage>
</organism>
<dbReference type="AlphaFoldDB" id="A8F6J8"/>
<dbReference type="KEGG" id="tle:Tlet_1221"/>
<dbReference type="SUPFAM" id="SSF48452">
    <property type="entry name" value="TPR-like"/>
    <property type="match status" value="1"/>
</dbReference>
<evidence type="ECO:0000313" key="2">
    <source>
        <dbReference type="EMBL" id="ABV33782.1"/>
    </source>
</evidence>
<dbReference type="PROSITE" id="PS50943">
    <property type="entry name" value="HTH_CROC1"/>
    <property type="match status" value="1"/>
</dbReference>
<sequence>MKRYQLLKAPFQHGFLFSRPLVMYCFKTCHDSAWKHYIRFLKYRHEKLYEEALSEIDNAIKVCNSIAFRYFLLSEKLTVLGYMGKHEEGIKLYSHLRGRMRNVSPNLRSIFIGNLLNYCSMYLHNAFECLGRIKPEAHHLEKSSYAFILIGKARYMARTGNVKEAIESYEKALKILQEIPHPSGIIACLNDMAWYTKEKDPEKAKDMAEEALYWNGYFFDAPRFYALDTLFEVQRTTSDPAIVETARLIEIASEGLKDSASDLLKKDQRLFLRLNNSLYRNTKSLQRFLRRNTTSIKHLSEITGVARNRLSDILNGKTQKIRGETLRKIAKAFEKSNILSFPPPLLSEWVKLRIEENFSAALREIKTKRLEERQILFLSTYMAFLDREFLSRKERLKKAYTLLEDIESFADFMAKDHRTMEFVVSMVKAHPFIEGRKEAVKKALERMKRRKLERFTLKYIEMKESDRRLLDKFLRNYGRYYGVRFGIRLKGPDVVREFAKKYHLKIQPLFATFWCEEDSRVRKRLEKMMKRWCESGEKVSVQCKKANNY</sequence>
<dbReference type="eggNOG" id="COG0457">
    <property type="taxonomic scope" value="Bacteria"/>
</dbReference>
<dbReference type="InterPro" id="IPR011990">
    <property type="entry name" value="TPR-like_helical_dom_sf"/>
</dbReference>
<dbReference type="HOGENOM" id="CLU_036791_0_0_0"/>
<dbReference type="OrthoDB" id="9815113at2"/>